<gene>
    <name evidence="4" type="ORF">Fcan01_28225</name>
</gene>
<organism evidence="4 5">
    <name type="scientific">Folsomia candida</name>
    <name type="common">Springtail</name>
    <dbReference type="NCBI Taxonomy" id="158441"/>
    <lineage>
        <taxon>Eukaryota</taxon>
        <taxon>Metazoa</taxon>
        <taxon>Ecdysozoa</taxon>
        <taxon>Arthropoda</taxon>
        <taxon>Hexapoda</taxon>
        <taxon>Collembola</taxon>
        <taxon>Entomobryomorpha</taxon>
        <taxon>Isotomoidea</taxon>
        <taxon>Isotomidae</taxon>
        <taxon>Proisotominae</taxon>
        <taxon>Folsomia</taxon>
    </lineage>
</organism>
<keyword evidence="2" id="KW-1133">Transmembrane helix</keyword>
<keyword evidence="2" id="KW-0812">Transmembrane</keyword>
<feature type="transmembrane region" description="Helical" evidence="2">
    <location>
        <begin position="150"/>
        <end position="170"/>
    </location>
</feature>
<evidence type="ECO:0000313" key="4">
    <source>
        <dbReference type="EMBL" id="OXA37038.1"/>
    </source>
</evidence>
<evidence type="ECO:0000256" key="3">
    <source>
        <dbReference type="SAM" id="SignalP"/>
    </source>
</evidence>
<keyword evidence="2" id="KW-0472">Membrane</keyword>
<evidence type="ECO:0000256" key="2">
    <source>
        <dbReference type="SAM" id="Phobius"/>
    </source>
</evidence>
<sequence>MKAFLVSTLLFGLGVVSCLGAKGSKASSSSASAGQIPASASSGYSQPIVPSYAVPAQVVSPGRHDYYGQPMMAASTQADYYQPMDQPYVAASPGYAPSVGSPVYARHHQAAPLSGGYYEPVPQSSGHHHHYPIKRGHGWGGGHGGELDKLALLIPLILIPLLLCWPYFIYAAQHHHHPVVYAAPGWKRSGDGKAPTVKEAKDKKMDELTEKILPKLKD</sequence>
<proteinExistence type="predicted"/>
<name>A0A226CWZ5_FOLCA</name>
<evidence type="ECO:0000256" key="1">
    <source>
        <dbReference type="SAM" id="MobiDB-lite"/>
    </source>
</evidence>
<evidence type="ECO:0000313" key="5">
    <source>
        <dbReference type="Proteomes" id="UP000198287"/>
    </source>
</evidence>
<keyword evidence="5" id="KW-1185">Reference proteome</keyword>
<accession>A0A226CWZ5</accession>
<feature type="signal peptide" evidence="3">
    <location>
        <begin position="1"/>
        <end position="20"/>
    </location>
</feature>
<dbReference type="PROSITE" id="PS51257">
    <property type="entry name" value="PROKAR_LIPOPROTEIN"/>
    <property type="match status" value="1"/>
</dbReference>
<reference evidence="4 5" key="1">
    <citation type="submission" date="2015-12" db="EMBL/GenBank/DDBJ databases">
        <title>The genome of Folsomia candida.</title>
        <authorList>
            <person name="Faddeeva A."/>
            <person name="Derks M.F."/>
            <person name="Anvar Y."/>
            <person name="Smit S."/>
            <person name="Van Straalen N."/>
            <person name="Roelofs D."/>
        </authorList>
    </citation>
    <scope>NUCLEOTIDE SEQUENCE [LARGE SCALE GENOMIC DNA]</scope>
    <source>
        <strain evidence="4 5">VU population</strain>
        <tissue evidence="4">Whole body</tissue>
    </source>
</reference>
<comment type="caution">
    <text evidence="4">The sequence shown here is derived from an EMBL/GenBank/DDBJ whole genome shotgun (WGS) entry which is preliminary data.</text>
</comment>
<protein>
    <submittedName>
        <fullName evidence="4">Uncharacterized protein</fullName>
    </submittedName>
</protein>
<dbReference type="AlphaFoldDB" id="A0A226CWZ5"/>
<feature type="chain" id="PRO_5012714168" evidence="3">
    <location>
        <begin position="21"/>
        <end position="218"/>
    </location>
</feature>
<keyword evidence="3" id="KW-0732">Signal</keyword>
<dbReference type="Proteomes" id="UP000198287">
    <property type="component" value="Unassembled WGS sequence"/>
</dbReference>
<dbReference type="EMBL" id="LNIX01000066">
    <property type="protein sequence ID" value="OXA37038.1"/>
    <property type="molecule type" value="Genomic_DNA"/>
</dbReference>
<feature type="region of interest" description="Disordered" evidence="1">
    <location>
        <begin position="188"/>
        <end position="218"/>
    </location>
</feature>